<reference evidence="1 2" key="1">
    <citation type="journal article" date="2019" name="Commun. Biol.">
        <title>The bagworm genome reveals a unique fibroin gene that provides high tensile strength.</title>
        <authorList>
            <person name="Kono N."/>
            <person name="Nakamura H."/>
            <person name="Ohtoshi R."/>
            <person name="Tomita M."/>
            <person name="Numata K."/>
            <person name="Arakawa K."/>
        </authorList>
    </citation>
    <scope>NUCLEOTIDE SEQUENCE [LARGE SCALE GENOMIC DNA]</scope>
</reference>
<protein>
    <recommendedName>
        <fullName evidence="3">Reverse transcriptase domain-containing protein</fullName>
    </recommendedName>
</protein>
<evidence type="ECO:0000313" key="1">
    <source>
        <dbReference type="EMBL" id="GBP17604.1"/>
    </source>
</evidence>
<dbReference type="Proteomes" id="UP000299102">
    <property type="component" value="Unassembled WGS sequence"/>
</dbReference>
<accession>A0A4C1TUN4</accession>
<comment type="caution">
    <text evidence="1">The sequence shown here is derived from an EMBL/GenBank/DDBJ whole genome shotgun (WGS) entry which is preliminary data.</text>
</comment>
<dbReference type="AlphaFoldDB" id="A0A4C1TUN4"/>
<proteinExistence type="predicted"/>
<dbReference type="OrthoDB" id="425681at2759"/>
<evidence type="ECO:0000313" key="2">
    <source>
        <dbReference type="Proteomes" id="UP000299102"/>
    </source>
</evidence>
<dbReference type="EMBL" id="BGZK01000088">
    <property type="protein sequence ID" value="GBP17604.1"/>
    <property type="molecule type" value="Genomic_DNA"/>
</dbReference>
<evidence type="ECO:0008006" key="3">
    <source>
        <dbReference type="Google" id="ProtNLM"/>
    </source>
</evidence>
<keyword evidence="2" id="KW-1185">Reference proteome</keyword>
<sequence>MSPAAEDQVILASSAYWLQEMVNKMNDSVKKSGMKANVGKTNVMMFKRDESTPEYDILVEEGSIPIEVDFKYALGISMTAINSGNRSE</sequence>
<organism evidence="1 2">
    <name type="scientific">Eumeta variegata</name>
    <name type="common">Bagworm moth</name>
    <name type="synonym">Eumeta japonica</name>
    <dbReference type="NCBI Taxonomy" id="151549"/>
    <lineage>
        <taxon>Eukaryota</taxon>
        <taxon>Metazoa</taxon>
        <taxon>Ecdysozoa</taxon>
        <taxon>Arthropoda</taxon>
        <taxon>Hexapoda</taxon>
        <taxon>Insecta</taxon>
        <taxon>Pterygota</taxon>
        <taxon>Neoptera</taxon>
        <taxon>Endopterygota</taxon>
        <taxon>Lepidoptera</taxon>
        <taxon>Glossata</taxon>
        <taxon>Ditrysia</taxon>
        <taxon>Tineoidea</taxon>
        <taxon>Psychidae</taxon>
        <taxon>Oiketicinae</taxon>
        <taxon>Eumeta</taxon>
    </lineage>
</organism>
<gene>
    <name evidence="1" type="ORF">EVAR_12311_1</name>
</gene>
<name>A0A4C1TUN4_EUMVA</name>